<organism evidence="1 2">
    <name type="scientific">Mucuna pruriens</name>
    <name type="common">Velvet bean</name>
    <name type="synonym">Dolichos pruriens</name>
    <dbReference type="NCBI Taxonomy" id="157652"/>
    <lineage>
        <taxon>Eukaryota</taxon>
        <taxon>Viridiplantae</taxon>
        <taxon>Streptophyta</taxon>
        <taxon>Embryophyta</taxon>
        <taxon>Tracheophyta</taxon>
        <taxon>Spermatophyta</taxon>
        <taxon>Magnoliopsida</taxon>
        <taxon>eudicotyledons</taxon>
        <taxon>Gunneridae</taxon>
        <taxon>Pentapetalae</taxon>
        <taxon>rosids</taxon>
        <taxon>fabids</taxon>
        <taxon>Fabales</taxon>
        <taxon>Fabaceae</taxon>
        <taxon>Papilionoideae</taxon>
        <taxon>50 kb inversion clade</taxon>
        <taxon>NPAAA clade</taxon>
        <taxon>indigoferoid/millettioid clade</taxon>
        <taxon>Phaseoleae</taxon>
        <taxon>Mucuna</taxon>
    </lineage>
</organism>
<dbReference type="AlphaFoldDB" id="A0A371EEQ7"/>
<accession>A0A371EEQ7</accession>
<name>A0A371EEQ7_MUCPR</name>
<evidence type="ECO:0000313" key="2">
    <source>
        <dbReference type="Proteomes" id="UP000257109"/>
    </source>
</evidence>
<comment type="caution">
    <text evidence="1">The sequence shown here is derived from an EMBL/GenBank/DDBJ whole genome shotgun (WGS) entry which is preliminary data.</text>
</comment>
<reference evidence="1" key="1">
    <citation type="submission" date="2018-05" db="EMBL/GenBank/DDBJ databases">
        <title>Draft genome of Mucuna pruriens seed.</title>
        <authorList>
            <person name="Nnadi N.E."/>
            <person name="Vos R."/>
            <person name="Hasami M.H."/>
            <person name="Devisetty U.K."/>
            <person name="Aguiy J.C."/>
        </authorList>
    </citation>
    <scope>NUCLEOTIDE SEQUENCE [LARGE SCALE GENOMIC DNA]</scope>
    <source>
        <strain evidence="1">JCA_2017</strain>
    </source>
</reference>
<feature type="non-terminal residue" evidence="1">
    <location>
        <position position="1"/>
    </location>
</feature>
<gene>
    <name evidence="1" type="ORF">CR513_56913</name>
</gene>
<keyword evidence="2" id="KW-1185">Reference proteome</keyword>
<dbReference type="Proteomes" id="UP000257109">
    <property type="component" value="Unassembled WGS sequence"/>
</dbReference>
<sequence>MKGDLILGRTLKGTTTNKLTPNWEGPFMVREEVRESIQIGTSRWKISVSYLEYNYFEKILQLNTPSYLREAIGLGGLRRGYPLLLQWLELGIQDVLDMFRFFRLSITIKIFLNIVKRRGQFRLPSGDFLIVSASSLLRASKHPNFLSIARESTKEYST</sequence>
<protein>
    <submittedName>
        <fullName evidence="1">Uncharacterized protein</fullName>
    </submittedName>
</protein>
<dbReference type="OrthoDB" id="1744372at2759"/>
<proteinExistence type="predicted"/>
<dbReference type="EMBL" id="QJKJ01014347">
    <property type="protein sequence ID" value="RDX64522.1"/>
    <property type="molecule type" value="Genomic_DNA"/>
</dbReference>
<evidence type="ECO:0000313" key="1">
    <source>
        <dbReference type="EMBL" id="RDX64522.1"/>
    </source>
</evidence>